<dbReference type="OrthoDB" id="3257981at2759"/>
<protein>
    <recommendedName>
        <fullName evidence="4">Alpha-1,3-glucanase</fullName>
    </recommendedName>
</protein>
<dbReference type="RefSeq" id="XP_058325485.1">
    <property type="nucleotide sequence ID" value="XM_058479962.1"/>
</dbReference>
<evidence type="ECO:0000313" key="2">
    <source>
        <dbReference type="EMBL" id="KAJ5214988.1"/>
    </source>
</evidence>
<dbReference type="Proteomes" id="UP001150941">
    <property type="component" value="Unassembled WGS sequence"/>
</dbReference>
<dbReference type="EMBL" id="JAPQKS010000009">
    <property type="protein sequence ID" value="KAJ5214988.1"/>
    <property type="molecule type" value="Genomic_DNA"/>
</dbReference>
<evidence type="ECO:0008006" key="4">
    <source>
        <dbReference type="Google" id="ProtNLM"/>
    </source>
</evidence>
<gene>
    <name evidence="2" type="ORF">N7468_010667</name>
</gene>
<name>A0A9W9N9L6_9EURO</name>
<dbReference type="Gene3D" id="3.20.20.80">
    <property type="entry name" value="Glycosidases"/>
    <property type="match status" value="1"/>
</dbReference>
<comment type="caution">
    <text evidence="2">The sequence shown here is derived from an EMBL/GenBank/DDBJ whole genome shotgun (WGS) entry which is preliminary data.</text>
</comment>
<evidence type="ECO:0000313" key="3">
    <source>
        <dbReference type="Proteomes" id="UP001150941"/>
    </source>
</evidence>
<dbReference type="GeneID" id="83207266"/>
<feature type="signal peptide" evidence="1">
    <location>
        <begin position="1"/>
        <end position="16"/>
    </location>
</feature>
<dbReference type="GO" id="GO:0051118">
    <property type="term" value="F:glucan endo-1,3-alpha-glucosidase activity"/>
    <property type="evidence" value="ECO:0007669"/>
    <property type="project" value="InterPro"/>
</dbReference>
<keyword evidence="1" id="KW-0732">Signal</keyword>
<proteinExistence type="predicted"/>
<accession>A0A9W9N9L6</accession>
<dbReference type="Pfam" id="PF03659">
    <property type="entry name" value="Glyco_hydro_71"/>
    <property type="match status" value="1"/>
</dbReference>
<reference evidence="2" key="2">
    <citation type="journal article" date="2023" name="IMA Fungus">
        <title>Comparative genomic study of the Penicillium genus elucidates a diverse pangenome and 15 lateral gene transfer events.</title>
        <authorList>
            <person name="Petersen C."/>
            <person name="Sorensen T."/>
            <person name="Nielsen M.R."/>
            <person name="Sondergaard T.E."/>
            <person name="Sorensen J.L."/>
            <person name="Fitzpatrick D.A."/>
            <person name="Frisvad J.C."/>
            <person name="Nielsen K.L."/>
        </authorList>
    </citation>
    <scope>NUCLEOTIDE SEQUENCE</scope>
    <source>
        <strain evidence="2">IBT 19713</strain>
    </source>
</reference>
<dbReference type="AlphaFoldDB" id="A0A9W9N9L6"/>
<dbReference type="InterPro" id="IPR005197">
    <property type="entry name" value="Glyco_hydro_71"/>
</dbReference>
<keyword evidence="3" id="KW-1185">Reference proteome</keyword>
<reference evidence="2" key="1">
    <citation type="submission" date="2022-11" db="EMBL/GenBank/DDBJ databases">
        <authorList>
            <person name="Petersen C."/>
        </authorList>
    </citation>
    <scope>NUCLEOTIDE SEQUENCE</scope>
    <source>
        <strain evidence="2">IBT 19713</strain>
    </source>
</reference>
<evidence type="ECO:0000256" key="1">
    <source>
        <dbReference type="SAM" id="SignalP"/>
    </source>
</evidence>
<sequence>MGLVMWLLLLVTMATAMTTSSFSAANSTVTTSTTTVPTSVTPAPSTTGDRLVFCHFMIGITSNRQSSSDYDDDMKRAKDLGIDAFALNIGTDSYTDTQLGYAYDSASHNGMKVFLSFDFNWWATSQGSAVGAKIKQYADHPAQLSVDGKVFVSSFAGDGVDISAMTSAAGQDLFFAPNFHPGQGDFSAIQGALNWLAWPNNGNNKAPTPGHNVSVEDGDNAYIAALKGKPYIAPASAWFSTHFGSEVSYSKNWVFPSDLLWFNRWEEILSLKPRFIEIITWNDYGESHYIGPLSSPHTDDGSSKWVMDMPHTGWLEMSEPFIAAYKAGSQNVSDYIQDEKLIYWYRPTPRSLDCDATDTTMGGNPNNASGNFFRGRPNGWETMADEVFVVALLKSPATVQVQSGNQSQQTFQAPAGASAWTAPMGVGKQQFSVTRGNQTLLSGTSLNDIVDTCICGIYNFNAYVGTLPAPKSIDQLQSAGLAEISQGLKAPCPTNTLGATSTSSVSQRRKW</sequence>
<dbReference type="CDD" id="cd11577">
    <property type="entry name" value="GH71"/>
    <property type="match status" value="1"/>
</dbReference>
<feature type="chain" id="PRO_5040986457" description="Alpha-1,3-glucanase" evidence="1">
    <location>
        <begin position="17"/>
        <end position="511"/>
    </location>
</feature>
<organism evidence="2 3">
    <name type="scientific">Penicillium chermesinum</name>
    <dbReference type="NCBI Taxonomy" id="63820"/>
    <lineage>
        <taxon>Eukaryota</taxon>
        <taxon>Fungi</taxon>
        <taxon>Dikarya</taxon>
        <taxon>Ascomycota</taxon>
        <taxon>Pezizomycotina</taxon>
        <taxon>Eurotiomycetes</taxon>
        <taxon>Eurotiomycetidae</taxon>
        <taxon>Eurotiales</taxon>
        <taxon>Aspergillaceae</taxon>
        <taxon>Penicillium</taxon>
    </lineage>
</organism>